<evidence type="ECO:0000256" key="2">
    <source>
        <dbReference type="ARBA" id="ARBA00005673"/>
    </source>
</evidence>
<comment type="similarity">
    <text evidence="2">Belongs to the ubiquitin-activating E1 family.</text>
</comment>
<organism evidence="13 14">
    <name type="scientific">Tilletia controversa</name>
    <name type="common">dwarf bunt fungus</name>
    <dbReference type="NCBI Taxonomy" id="13291"/>
    <lineage>
        <taxon>Eukaryota</taxon>
        <taxon>Fungi</taxon>
        <taxon>Dikarya</taxon>
        <taxon>Basidiomycota</taxon>
        <taxon>Ustilaginomycotina</taxon>
        <taxon>Exobasidiomycetes</taxon>
        <taxon>Tilletiales</taxon>
        <taxon>Tilletiaceae</taxon>
        <taxon>Tilletia</taxon>
    </lineage>
</organism>
<reference evidence="13" key="1">
    <citation type="submission" date="2016-04" db="EMBL/GenBank/DDBJ databases">
        <authorList>
            <person name="Nguyen H.D."/>
            <person name="Samba Siva P."/>
            <person name="Cullis J."/>
            <person name="Levesque C.A."/>
            <person name="Hambleton S."/>
        </authorList>
    </citation>
    <scope>NUCLEOTIDE SEQUENCE</scope>
    <source>
        <strain evidence="13">DAOMC 236426</strain>
    </source>
</reference>
<dbReference type="InterPro" id="IPR035985">
    <property type="entry name" value="Ubiquitin-activating_enz"/>
</dbReference>
<reference evidence="13" key="2">
    <citation type="journal article" date="2019" name="IMA Fungus">
        <title>Genome sequencing and comparison of five Tilletia species to identify candidate genes for the detection of regulated species infecting wheat.</title>
        <authorList>
            <person name="Nguyen H.D.T."/>
            <person name="Sultana T."/>
            <person name="Kesanakurti P."/>
            <person name="Hambleton S."/>
        </authorList>
    </citation>
    <scope>NUCLEOTIDE SEQUENCE</scope>
    <source>
        <strain evidence="13">DAOMC 236426</strain>
    </source>
</reference>
<evidence type="ECO:0000256" key="10">
    <source>
        <dbReference type="SAM" id="MobiDB-lite"/>
    </source>
</evidence>
<dbReference type="AlphaFoldDB" id="A0A8X7SVR3"/>
<dbReference type="Proteomes" id="UP000077684">
    <property type="component" value="Unassembled WGS sequence"/>
</dbReference>
<dbReference type="PANTHER" id="PTHR10953:SF5">
    <property type="entry name" value="SUMO-ACTIVATING ENZYME SUBUNIT 2"/>
    <property type="match status" value="1"/>
</dbReference>
<proteinExistence type="inferred from homology"/>
<dbReference type="InterPro" id="IPR000594">
    <property type="entry name" value="ThiF_NAD_FAD-bd"/>
</dbReference>
<evidence type="ECO:0000259" key="12">
    <source>
        <dbReference type="Pfam" id="PF10585"/>
    </source>
</evidence>
<evidence type="ECO:0000256" key="1">
    <source>
        <dbReference type="ARBA" id="ARBA00004718"/>
    </source>
</evidence>
<dbReference type="Gene3D" id="3.50.50.80">
    <property type="entry name" value="Ubiquitin-activating enzyme E1, inactive adenylation domain, subdomain 1"/>
    <property type="match status" value="1"/>
</dbReference>
<dbReference type="Gene3D" id="1.10.10.520">
    <property type="entry name" value="Ubiquitin activating enzymes (Uba3). Chain: B, domain 2"/>
    <property type="match status" value="1"/>
</dbReference>
<evidence type="ECO:0000259" key="11">
    <source>
        <dbReference type="Pfam" id="PF00899"/>
    </source>
</evidence>
<keyword evidence="5" id="KW-0833">Ubl conjugation pathway</keyword>
<evidence type="ECO:0000256" key="4">
    <source>
        <dbReference type="ARBA" id="ARBA00022741"/>
    </source>
</evidence>
<keyword evidence="6" id="KW-0862">Zinc</keyword>
<dbReference type="SUPFAM" id="SSF69572">
    <property type="entry name" value="Activating enzymes of the ubiquitin-like proteins"/>
    <property type="match status" value="1"/>
</dbReference>
<gene>
    <name evidence="13" type="ORF">A4X06_0g5247</name>
</gene>
<keyword evidence="3" id="KW-0479">Metal-binding</keyword>
<feature type="compositionally biased region" description="Acidic residues" evidence="10">
    <location>
        <begin position="655"/>
        <end position="667"/>
    </location>
</feature>
<dbReference type="GO" id="GO:0031510">
    <property type="term" value="C:SUMO activating enzyme complex"/>
    <property type="evidence" value="ECO:0007669"/>
    <property type="project" value="TreeGrafter"/>
</dbReference>
<evidence type="ECO:0000313" key="13">
    <source>
        <dbReference type="EMBL" id="KAE8246023.1"/>
    </source>
</evidence>
<dbReference type="InterPro" id="IPR042449">
    <property type="entry name" value="Ub-E1_IAD_1"/>
</dbReference>
<dbReference type="FunFam" id="3.50.50.80:FF:000004">
    <property type="entry name" value="Ubiquitin-activating enzyme E1-like"/>
    <property type="match status" value="1"/>
</dbReference>
<name>A0A8X7SVR3_9BASI</name>
<evidence type="ECO:0000256" key="9">
    <source>
        <dbReference type="PROSITE-ProRule" id="PRU10132"/>
    </source>
</evidence>
<sequence>MRFEKKGIGGRVALGEAVKDNHSNPANMSAEIAPNGESSSALAGEAAAARARYSYTAMLLGPNTFQRIQSARILVVGAGGIGCELLKNLVLAGFGNIEIIDLDTIDLSNLNRQFLFQKQHIKQPKALVARATALQFNPHVSITAHHANIKEPRFGPSYFRQFDAVLNALDNIDARRWVNRICVATGVPLVESGTTGFRGQVQPINPGTTECYDCQEKETPKTFPVCTIRSTPSTPIHCIVWAKSWLFVQLFGADDETEDAELDKALVEGENKDEIEALRAEAAEMRAIRSDLLQAVSSSSTAATKEEEPIPSESVNKAVRQVFDKVFRKDIERLLRMESMWTNREKPTPLDFDALKTLVEDQTTTVVAGDASGQNAAVDGATAGRLRDQQQLSWKDTLELFERSTAALALRASRSSEPLSWDKDDPPALDFVTAASNLRSHIYSIQPRKTRFEVKQMAGNIIPAIASTNAIIAGMLVLQAIHVLQADWSQARCVNLSRLGGRVCTIYPPQKPNPACGVCADAYVELGIDPQTATLRQVLSDVVRAPRAAGGLAYGSGGDFDEDEEVELAAYEGDRILWDADFEDNADSKLIDLGLEPGKTLVVRDEDAKWTTLNLLIGDIPLPAECADRANKSWVLRGKLPTIGRKPQPAKKPEDDDDDAEGDDDDVVAITVNTEPVAGKKRPAEALDEDKEATTGDAAGGEGDKARKRQRTEQEAGGESSSSPSKRPRKSAGAAVVGSSATDAIELD</sequence>
<feature type="active site" description="Glycyl thioester intermediate" evidence="9">
    <location>
        <position position="226"/>
    </location>
</feature>
<keyword evidence="4" id="KW-0547">Nucleotide-binding</keyword>
<dbReference type="PROSITE" id="PS00865">
    <property type="entry name" value="UBIQUITIN_ACTIVAT_2"/>
    <property type="match status" value="1"/>
</dbReference>
<keyword evidence="7" id="KW-0067">ATP-binding</keyword>
<accession>A0A8X7SVR3</accession>
<dbReference type="FunFam" id="1.10.10.520:FF:000011">
    <property type="entry name" value="Ubiquitin-activating enzyme E1-like"/>
    <property type="match status" value="1"/>
</dbReference>
<dbReference type="GO" id="GO:0046872">
    <property type="term" value="F:metal ion binding"/>
    <property type="evidence" value="ECO:0007669"/>
    <property type="project" value="UniProtKB-KW"/>
</dbReference>
<evidence type="ECO:0000256" key="8">
    <source>
        <dbReference type="ARBA" id="ARBA00073512"/>
    </source>
</evidence>
<dbReference type="InterPro" id="IPR019572">
    <property type="entry name" value="UBA_E1_SCCH"/>
</dbReference>
<feature type="region of interest" description="Disordered" evidence="10">
    <location>
        <begin position="640"/>
        <end position="748"/>
    </location>
</feature>
<dbReference type="EMBL" id="LWDE02000630">
    <property type="protein sequence ID" value="KAE8246023.1"/>
    <property type="molecule type" value="Genomic_DNA"/>
</dbReference>
<keyword evidence="14" id="KW-1185">Reference proteome</keyword>
<dbReference type="InterPro" id="IPR033127">
    <property type="entry name" value="UBQ-activ_enz_E1_Cys_AS"/>
</dbReference>
<dbReference type="InterPro" id="IPR023318">
    <property type="entry name" value="Ub_act_enz_dom_a_sf"/>
</dbReference>
<evidence type="ECO:0000256" key="6">
    <source>
        <dbReference type="ARBA" id="ARBA00022833"/>
    </source>
</evidence>
<feature type="domain" description="THIF-type NAD/FAD binding fold" evidence="11">
    <location>
        <begin position="58"/>
        <end position="517"/>
    </location>
</feature>
<dbReference type="GO" id="GO:0019948">
    <property type="term" value="F:SUMO activating enzyme activity"/>
    <property type="evidence" value="ECO:0007669"/>
    <property type="project" value="TreeGrafter"/>
</dbReference>
<evidence type="ECO:0000256" key="5">
    <source>
        <dbReference type="ARBA" id="ARBA00022786"/>
    </source>
</evidence>
<dbReference type="Gene3D" id="3.10.290.20">
    <property type="entry name" value="Ubiquitin-like 2 activating enzyme e1b. Chain: B, domain 3"/>
    <property type="match status" value="1"/>
</dbReference>
<feature type="compositionally biased region" description="Low complexity" evidence="10">
    <location>
        <begin position="715"/>
        <end position="741"/>
    </location>
</feature>
<dbReference type="InterPro" id="IPR045886">
    <property type="entry name" value="ThiF/MoeB/HesA"/>
</dbReference>
<protein>
    <recommendedName>
        <fullName evidence="8">Ubiquitin-activating enzyme E1-like</fullName>
    </recommendedName>
</protein>
<dbReference type="GO" id="GO:0016925">
    <property type="term" value="P:protein sumoylation"/>
    <property type="evidence" value="ECO:0007669"/>
    <property type="project" value="UniProtKB-ARBA"/>
</dbReference>
<comment type="pathway">
    <text evidence="1">Protein modification; protein sumoylation.</text>
</comment>
<dbReference type="Pfam" id="PF00899">
    <property type="entry name" value="ThiF"/>
    <property type="match status" value="1"/>
</dbReference>
<dbReference type="GO" id="GO:0005737">
    <property type="term" value="C:cytoplasm"/>
    <property type="evidence" value="ECO:0007669"/>
    <property type="project" value="TreeGrafter"/>
</dbReference>
<dbReference type="GO" id="GO:0005524">
    <property type="term" value="F:ATP binding"/>
    <property type="evidence" value="ECO:0007669"/>
    <property type="project" value="UniProtKB-KW"/>
</dbReference>
<dbReference type="PANTHER" id="PTHR10953">
    <property type="entry name" value="UBIQUITIN-ACTIVATING ENZYME E1"/>
    <property type="match status" value="1"/>
</dbReference>
<evidence type="ECO:0000256" key="7">
    <source>
        <dbReference type="ARBA" id="ARBA00022840"/>
    </source>
</evidence>
<feature type="domain" description="Ubiquitin-activating enzyme SCCH" evidence="12">
    <location>
        <begin position="393"/>
        <end position="449"/>
    </location>
</feature>
<evidence type="ECO:0000313" key="14">
    <source>
        <dbReference type="Proteomes" id="UP000077684"/>
    </source>
</evidence>
<evidence type="ECO:0000256" key="3">
    <source>
        <dbReference type="ARBA" id="ARBA00022723"/>
    </source>
</evidence>
<dbReference type="Pfam" id="PF10585">
    <property type="entry name" value="UBA_E1_SCCH"/>
    <property type="match status" value="1"/>
</dbReference>
<comment type="caution">
    <text evidence="13">The sequence shown here is derived from an EMBL/GenBank/DDBJ whole genome shotgun (WGS) entry which is preliminary data.</text>
</comment>